<evidence type="ECO:0000256" key="4">
    <source>
        <dbReference type="ARBA" id="ARBA00022475"/>
    </source>
</evidence>
<evidence type="ECO:0000256" key="7">
    <source>
        <dbReference type="ARBA" id="ARBA00022840"/>
    </source>
</evidence>
<keyword evidence="6" id="KW-0547">Nucleotide-binding</keyword>
<evidence type="ECO:0000313" key="11">
    <source>
        <dbReference type="EMBL" id="SUB17659.1"/>
    </source>
</evidence>
<evidence type="ECO:0000256" key="3">
    <source>
        <dbReference type="ARBA" id="ARBA00022448"/>
    </source>
</evidence>
<keyword evidence="12" id="KW-1185">Reference proteome</keyword>
<dbReference type="InterPro" id="IPR050388">
    <property type="entry name" value="ABC_Ni/Peptide_Import"/>
</dbReference>
<accession>A0A379AJB1</accession>
<evidence type="ECO:0000259" key="10">
    <source>
        <dbReference type="Pfam" id="PF08352"/>
    </source>
</evidence>
<keyword evidence="11" id="KW-0378">Hydrolase</keyword>
<dbReference type="PANTHER" id="PTHR43297:SF14">
    <property type="entry name" value="ATPASE AAA-TYPE CORE DOMAIN-CONTAINING PROTEIN"/>
    <property type="match status" value="1"/>
</dbReference>
<dbReference type="PANTHER" id="PTHR43297">
    <property type="entry name" value="OLIGOPEPTIDE TRANSPORT ATP-BINDING PROTEIN APPD"/>
    <property type="match status" value="1"/>
</dbReference>
<name>A0A379AJB1_ENTAG</name>
<keyword evidence="9" id="KW-0472">Membrane</keyword>
<keyword evidence="3" id="KW-0813">Transport</keyword>
<dbReference type="EMBL" id="UGSO01000001">
    <property type="protein sequence ID" value="SUB17659.1"/>
    <property type="molecule type" value="Genomic_DNA"/>
</dbReference>
<dbReference type="GO" id="GO:0016020">
    <property type="term" value="C:membrane"/>
    <property type="evidence" value="ECO:0007669"/>
    <property type="project" value="UniProtKB-SubCell"/>
</dbReference>
<keyword evidence="5" id="KW-0997">Cell inner membrane</keyword>
<organism evidence="11 12">
    <name type="scientific">Enterobacter agglomerans</name>
    <name type="common">Erwinia herbicola</name>
    <name type="synonym">Pantoea agglomerans</name>
    <dbReference type="NCBI Taxonomy" id="549"/>
    <lineage>
        <taxon>Bacteria</taxon>
        <taxon>Pseudomonadati</taxon>
        <taxon>Pseudomonadota</taxon>
        <taxon>Gammaproteobacteria</taxon>
        <taxon>Enterobacterales</taxon>
        <taxon>Erwiniaceae</taxon>
        <taxon>Pantoea</taxon>
        <taxon>Pantoea agglomerans group</taxon>
    </lineage>
</organism>
<dbReference type="InterPro" id="IPR027417">
    <property type="entry name" value="P-loop_NTPase"/>
</dbReference>
<comment type="similarity">
    <text evidence="2">Belongs to the ABC transporter superfamily.</text>
</comment>
<dbReference type="Pfam" id="PF08352">
    <property type="entry name" value="oligo_HPY"/>
    <property type="match status" value="1"/>
</dbReference>
<evidence type="ECO:0000256" key="5">
    <source>
        <dbReference type="ARBA" id="ARBA00022519"/>
    </source>
</evidence>
<evidence type="ECO:0000256" key="9">
    <source>
        <dbReference type="ARBA" id="ARBA00023136"/>
    </source>
</evidence>
<protein>
    <submittedName>
        <fullName evidence="11">Glutathione import ATP-binding protein GsiA</fullName>
        <ecNumber evidence="11">3.6.3.-</ecNumber>
    </submittedName>
</protein>
<evidence type="ECO:0000256" key="1">
    <source>
        <dbReference type="ARBA" id="ARBA00004370"/>
    </source>
</evidence>
<comment type="subcellular location">
    <subcellularLocation>
        <location evidence="1">Membrane</location>
    </subcellularLocation>
</comment>
<keyword evidence="7 11" id="KW-0067">ATP-binding</keyword>
<dbReference type="GO" id="GO:0005524">
    <property type="term" value="F:ATP binding"/>
    <property type="evidence" value="ECO:0007669"/>
    <property type="project" value="UniProtKB-KW"/>
</dbReference>
<sequence>MADRVQVMYRGEVVENAPVAELFSAPQQPYTQALLAAVPKLGSMQGQPLPAKFPLLHSDAVDGRAAGYGSPPAATHFCRCAIWSPALIFAAAC</sequence>
<dbReference type="GO" id="GO:0015833">
    <property type="term" value="P:peptide transport"/>
    <property type="evidence" value="ECO:0007669"/>
    <property type="project" value="InterPro"/>
</dbReference>
<proteinExistence type="inferred from homology"/>
<evidence type="ECO:0000256" key="2">
    <source>
        <dbReference type="ARBA" id="ARBA00005417"/>
    </source>
</evidence>
<evidence type="ECO:0000256" key="6">
    <source>
        <dbReference type="ARBA" id="ARBA00022741"/>
    </source>
</evidence>
<evidence type="ECO:0000256" key="8">
    <source>
        <dbReference type="ARBA" id="ARBA00022967"/>
    </source>
</evidence>
<dbReference type="GO" id="GO:0016787">
    <property type="term" value="F:hydrolase activity"/>
    <property type="evidence" value="ECO:0007669"/>
    <property type="project" value="UniProtKB-KW"/>
</dbReference>
<gene>
    <name evidence="11" type="primary">gsiA_18</name>
    <name evidence="11" type="ORF">NCTC9381_03589</name>
</gene>
<dbReference type="InterPro" id="IPR013563">
    <property type="entry name" value="Oligopep_ABC_C"/>
</dbReference>
<keyword evidence="8" id="KW-1278">Translocase</keyword>
<dbReference type="Proteomes" id="UP000254640">
    <property type="component" value="Unassembled WGS sequence"/>
</dbReference>
<keyword evidence="4" id="KW-1003">Cell membrane</keyword>
<reference evidence="11 12" key="1">
    <citation type="submission" date="2018-06" db="EMBL/GenBank/DDBJ databases">
        <authorList>
            <consortium name="Pathogen Informatics"/>
            <person name="Doyle S."/>
        </authorList>
    </citation>
    <scope>NUCLEOTIDE SEQUENCE [LARGE SCALE GENOMIC DNA]</scope>
    <source>
        <strain evidence="11 12">NCTC9381</strain>
    </source>
</reference>
<dbReference type="EC" id="3.6.3.-" evidence="11"/>
<evidence type="ECO:0000313" key="12">
    <source>
        <dbReference type="Proteomes" id="UP000254640"/>
    </source>
</evidence>
<feature type="domain" description="Oligopeptide/dipeptide ABC transporter C-terminal" evidence="10">
    <location>
        <begin position="14"/>
        <end position="46"/>
    </location>
</feature>
<dbReference type="Gene3D" id="3.40.50.300">
    <property type="entry name" value="P-loop containing nucleotide triphosphate hydrolases"/>
    <property type="match status" value="1"/>
</dbReference>
<dbReference type="AlphaFoldDB" id="A0A379AJB1"/>